<reference evidence="1 2" key="1">
    <citation type="submission" date="2016-10" db="EMBL/GenBank/DDBJ databases">
        <authorList>
            <person name="de Groot N.N."/>
        </authorList>
    </citation>
    <scope>NUCLEOTIDE SEQUENCE [LARGE SCALE GENOMIC DNA]</scope>
    <source>
        <strain evidence="1 2">CGMCC 1.7005</strain>
    </source>
</reference>
<name>A0A1I7BNH1_9FLAO</name>
<protein>
    <recommendedName>
        <fullName evidence="3">Zinc-finger</fullName>
    </recommendedName>
</protein>
<evidence type="ECO:0000313" key="1">
    <source>
        <dbReference type="EMBL" id="SFT88698.1"/>
    </source>
</evidence>
<dbReference type="Proteomes" id="UP000236454">
    <property type="component" value="Unassembled WGS sequence"/>
</dbReference>
<accession>A0A1I7BNH1</accession>
<evidence type="ECO:0000313" key="2">
    <source>
        <dbReference type="Proteomes" id="UP000236454"/>
    </source>
</evidence>
<evidence type="ECO:0008006" key="3">
    <source>
        <dbReference type="Google" id="ProtNLM"/>
    </source>
</evidence>
<organism evidence="1 2">
    <name type="scientific">Lishizhenia tianjinensis</name>
    <dbReference type="NCBI Taxonomy" id="477690"/>
    <lineage>
        <taxon>Bacteria</taxon>
        <taxon>Pseudomonadati</taxon>
        <taxon>Bacteroidota</taxon>
        <taxon>Flavobacteriia</taxon>
        <taxon>Flavobacteriales</taxon>
        <taxon>Crocinitomicaceae</taxon>
        <taxon>Lishizhenia</taxon>
    </lineage>
</organism>
<proteinExistence type="predicted"/>
<gene>
    <name evidence="1" type="ORF">SAMN05216474_2937</name>
</gene>
<dbReference type="AlphaFoldDB" id="A0A1I7BNH1"/>
<dbReference type="STRING" id="477690.SAMN05216474_2937"/>
<dbReference type="EMBL" id="FPAS01000006">
    <property type="protein sequence ID" value="SFT88698.1"/>
    <property type="molecule type" value="Genomic_DNA"/>
</dbReference>
<sequence>MSKHCEEIQILHEEQLAKGVGFLRKTRIRFHLLMCKCCRDYTSCSEKIDRVLSGQEKNETSKCTEEEKGKMKAGLIQD</sequence>
<keyword evidence="2" id="KW-1185">Reference proteome</keyword>